<dbReference type="RefSeq" id="WP_157726439.1">
    <property type="nucleotide sequence ID" value="NZ_AONC01000056.1"/>
</dbReference>
<name>W9VU07_9GAMM</name>
<dbReference type="EMBL" id="AONC01000056">
    <property type="protein sequence ID" value="EXJ13830.1"/>
    <property type="molecule type" value="Genomic_DNA"/>
</dbReference>
<dbReference type="Proteomes" id="UP000019460">
    <property type="component" value="Unassembled WGS sequence"/>
</dbReference>
<gene>
    <name evidence="1" type="ORF">D779_3273</name>
</gene>
<comment type="caution">
    <text evidence="1">The sequence shown here is derived from an EMBL/GenBank/DDBJ whole genome shotgun (WGS) entry which is preliminary data.</text>
</comment>
<accession>W9VU07</accession>
<evidence type="ECO:0000313" key="1">
    <source>
        <dbReference type="EMBL" id="EXJ13830.1"/>
    </source>
</evidence>
<keyword evidence="2" id="KW-1185">Reference proteome</keyword>
<reference evidence="1 2" key="1">
    <citation type="submission" date="2012-11" db="EMBL/GenBank/DDBJ databases">
        <title>Genome assembly of Thiorhodococcus sp. AK35.</title>
        <authorList>
            <person name="Nupur N."/>
            <person name="Khatri I."/>
            <person name="Subramanian S."/>
            <person name="Pinnaka A."/>
        </authorList>
    </citation>
    <scope>NUCLEOTIDE SEQUENCE [LARGE SCALE GENOMIC DNA]</scope>
    <source>
        <strain evidence="1 2">AK35</strain>
    </source>
</reference>
<dbReference type="AlphaFoldDB" id="W9VU07"/>
<protein>
    <submittedName>
        <fullName evidence="1">Uncharacterized protein</fullName>
    </submittedName>
</protein>
<evidence type="ECO:0000313" key="2">
    <source>
        <dbReference type="Proteomes" id="UP000019460"/>
    </source>
</evidence>
<sequence length="62" mass="6856">MSLAIRAVKDAIAADRLDRAETMLNDLMRRRDALPPGRRAELDRIAAMISAEKEIGEPPPAE</sequence>
<organism evidence="1 2">
    <name type="scientific">Imhoffiella purpurea</name>
    <dbReference type="NCBI Taxonomy" id="1249627"/>
    <lineage>
        <taxon>Bacteria</taxon>
        <taxon>Pseudomonadati</taxon>
        <taxon>Pseudomonadota</taxon>
        <taxon>Gammaproteobacteria</taxon>
        <taxon>Chromatiales</taxon>
        <taxon>Chromatiaceae</taxon>
        <taxon>Imhoffiella</taxon>
    </lineage>
</organism>
<proteinExistence type="predicted"/>